<dbReference type="PATRIC" id="fig|1246995.3.peg.2018"/>
<evidence type="ECO:0000256" key="5">
    <source>
        <dbReference type="PIRSR" id="PIRSR615500-1"/>
    </source>
</evidence>
<dbReference type="Gene3D" id="3.40.50.200">
    <property type="entry name" value="Peptidase S8/S53 domain"/>
    <property type="match status" value="1"/>
</dbReference>
<reference evidence="10 11" key="1">
    <citation type="journal article" date="2014" name="J. Biotechnol.">
        <title>Complete genome sequence of the actinobacterium Actinoplanes friuliensis HAG 010964, producer of the lipopeptide antibiotic friulimycin.</title>
        <authorList>
            <person name="Ruckert C."/>
            <person name="Szczepanowski R."/>
            <person name="Albersmeier A."/>
            <person name="Goesmann A."/>
            <person name="Fischer N."/>
            <person name="Steinkamper A."/>
            <person name="Puhler A."/>
            <person name="Biener R."/>
            <person name="Schwartz D."/>
            <person name="Kalinowski J."/>
        </authorList>
    </citation>
    <scope>NUCLEOTIDE SEQUENCE [LARGE SCALE GENOMIC DNA]</scope>
    <source>
        <strain evidence="10 11">DSM 7358</strain>
    </source>
</reference>
<evidence type="ECO:0000256" key="1">
    <source>
        <dbReference type="ARBA" id="ARBA00011073"/>
    </source>
</evidence>
<dbReference type="MEROPS" id="S08.069"/>
<feature type="active site" description="Charge relay system" evidence="5 6">
    <location>
        <position position="263"/>
    </location>
</feature>
<sequence>MRRRKLPAFLLGVVTITASATLAGAPAAQALPAGAPADKPAPSTTSSVTLITGDRVTVRGDGTTSVEPGPGRRDMRFATYRTATGRHVVPVDALRLLRAGKLDARLFDLTALTAAGYTDERTRELPLLVAYPKAQGGKARSATTVQGARVTRDLSAVGALAVRADRAARASLWEAMTGGTDAARTLQPGIDRIWLDGKRKINLDVSVPQIGAPTAWQAGFDGTGVTVAVLDSGIDATHPDLAGKIVAAENFTDAPDADDNVGHGTHVASTIAGTGAASNGRYKGVAPGAKLLIGKVCGTEFCEESAILAGMAWAAERAPIINISLGGDDLEGIDPLEQAINDLTARYSTLFVVSAGNAGGFAPVGSPASADAALAVGAVDRDDQVADFSSRGPRVGDNAIKPEITAPGVEIVAAKAAHDVIGGPAPVAGYSTLSGTSMAAPHVAGAAAILVQQHPDWSSQQRKTVLMGAAKPTEGFDVFAQGAGRVDVARAIKQSVGVDEGSVSFTGGQWPHGDDTPESKTVTYRNSGTAPVTLTLAVDTTGPAGLFTVSPGTLTVPAGGTATTTLTSDTSVDGPEGLLSGYLTATGADGLKVETPIAVNREPESYDLTFKALGRDGAAAENAYISLFDLKTGTQYQIFGADSAKRLPKAEYGMYSFIDSETESSLVAQPKLAITGPATITVDARDAKPVDVKVPRADAVPTFIVLGADWTIEQGVIGAGIIGLEFDQLFAGQRDPKSSFDGFLSSAVIALAQGDGVNSPYVYDLAYFREQKMLDGLRKNVKAKDLATIKATYATEATGAQGVKANSARYTPDGSYWGVFIPFDPPFRRTEYVNTDNKAQWSSAFEQQLPPVGDGWPETLASATATPATFRGGRTYQQEWNRAVFAPTVAGAEYDWDYVSRLGDLLWVGMPSFGEGPGHPGFSTIDSARTALYRGNTLVTEVDTEWAEVELPAAAADYRLEKSVTRSAPHQFSTQVSGTWTFRSGNVAGETPKQVALSTLRFSPKLDDRNSAPAGRPFVVPVHVDHQAGTGTANKVTVDVSYDDGRTWTKAPVAGSGDHRVAAVWHPRGKGFVSLRASATDQHGGTVTQTVIRAYAIG</sequence>
<protein>
    <submittedName>
        <fullName evidence="10">Putative subtilase-family protease</fullName>
    </submittedName>
</protein>
<dbReference type="Gene3D" id="2.60.40.10">
    <property type="entry name" value="Immunoglobulins"/>
    <property type="match status" value="1"/>
</dbReference>
<keyword evidence="11" id="KW-1185">Reference proteome</keyword>
<dbReference type="PROSITE" id="PS00138">
    <property type="entry name" value="SUBTILASE_SER"/>
    <property type="match status" value="1"/>
</dbReference>
<dbReference type="InterPro" id="IPR036852">
    <property type="entry name" value="Peptidase_S8/S53_dom_sf"/>
</dbReference>
<dbReference type="PANTHER" id="PTHR43806">
    <property type="entry name" value="PEPTIDASE S8"/>
    <property type="match status" value="1"/>
</dbReference>
<evidence type="ECO:0000313" key="11">
    <source>
        <dbReference type="Proteomes" id="UP000017746"/>
    </source>
</evidence>
<dbReference type="PROSITE" id="PS51892">
    <property type="entry name" value="SUBTILASE"/>
    <property type="match status" value="1"/>
</dbReference>
<dbReference type="InterPro" id="IPR015500">
    <property type="entry name" value="Peptidase_S8_subtilisin-rel"/>
</dbReference>
<dbReference type="InterPro" id="IPR023827">
    <property type="entry name" value="Peptidase_S8_Asp-AS"/>
</dbReference>
<dbReference type="PANTHER" id="PTHR43806:SF11">
    <property type="entry name" value="CEREVISIN-RELATED"/>
    <property type="match status" value="1"/>
</dbReference>
<dbReference type="GO" id="GO:0004252">
    <property type="term" value="F:serine-type endopeptidase activity"/>
    <property type="evidence" value="ECO:0007669"/>
    <property type="project" value="UniProtKB-UniRule"/>
</dbReference>
<dbReference type="AlphaFoldDB" id="U5VTE9"/>
<dbReference type="PROSITE" id="PS00137">
    <property type="entry name" value="SUBTILASE_HIS"/>
    <property type="match status" value="1"/>
</dbReference>
<accession>U5VTE9</accession>
<dbReference type="STRING" id="1246995.AFR_09895"/>
<comment type="similarity">
    <text evidence="1 6 7">Belongs to the peptidase S8 family.</text>
</comment>
<evidence type="ECO:0000313" key="10">
    <source>
        <dbReference type="EMBL" id="AGZ40268.1"/>
    </source>
</evidence>
<dbReference type="PRINTS" id="PR00723">
    <property type="entry name" value="SUBTILISIN"/>
</dbReference>
<dbReference type="Pfam" id="PF00082">
    <property type="entry name" value="Peptidase_S8"/>
    <property type="match status" value="1"/>
</dbReference>
<keyword evidence="4 6" id="KW-0720">Serine protease</keyword>
<dbReference type="HOGENOM" id="CLU_007528_0_0_11"/>
<feature type="active site" description="Charge relay system" evidence="5 6">
    <location>
        <position position="437"/>
    </location>
</feature>
<evidence type="ECO:0000256" key="7">
    <source>
        <dbReference type="RuleBase" id="RU003355"/>
    </source>
</evidence>
<evidence type="ECO:0000256" key="3">
    <source>
        <dbReference type="ARBA" id="ARBA00022801"/>
    </source>
</evidence>
<dbReference type="InterPro" id="IPR023828">
    <property type="entry name" value="Peptidase_S8_Ser-AS"/>
</dbReference>
<evidence type="ECO:0000256" key="4">
    <source>
        <dbReference type="ARBA" id="ARBA00022825"/>
    </source>
</evidence>
<feature type="chain" id="PRO_5039646410" evidence="8">
    <location>
        <begin position="21"/>
        <end position="1098"/>
    </location>
</feature>
<dbReference type="GO" id="GO:0005975">
    <property type="term" value="P:carbohydrate metabolic process"/>
    <property type="evidence" value="ECO:0007669"/>
    <property type="project" value="UniProtKB-ARBA"/>
</dbReference>
<proteinExistence type="inferred from homology"/>
<keyword evidence="8" id="KW-0732">Signal</keyword>
<dbReference type="PROSITE" id="PS00136">
    <property type="entry name" value="SUBTILASE_ASP"/>
    <property type="match status" value="1"/>
</dbReference>
<dbReference type="EMBL" id="CP006272">
    <property type="protein sequence ID" value="AGZ40268.1"/>
    <property type="molecule type" value="Genomic_DNA"/>
</dbReference>
<gene>
    <name evidence="10" type="ORF">AFR_09895</name>
</gene>
<feature type="domain" description="Peptidase S8/S53" evidence="9">
    <location>
        <begin position="222"/>
        <end position="484"/>
    </location>
</feature>
<evidence type="ECO:0000256" key="6">
    <source>
        <dbReference type="PROSITE-ProRule" id="PRU01240"/>
    </source>
</evidence>
<feature type="active site" description="Charge relay system" evidence="5 6">
    <location>
        <position position="231"/>
    </location>
</feature>
<dbReference type="eggNOG" id="COG1404">
    <property type="taxonomic scope" value="Bacteria"/>
</dbReference>
<dbReference type="RefSeq" id="WP_023359980.1">
    <property type="nucleotide sequence ID" value="NC_022657.1"/>
</dbReference>
<evidence type="ECO:0000256" key="8">
    <source>
        <dbReference type="SAM" id="SignalP"/>
    </source>
</evidence>
<dbReference type="GO" id="GO:0006508">
    <property type="term" value="P:proteolysis"/>
    <property type="evidence" value="ECO:0007669"/>
    <property type="project" value="UniProtKB-KW"/>
</dbReference>
<feature type="signal peptide" evidence="8">
    <location>
        <begin position="1"/>
        <end position="20"/>
    </location>
</feature>
<dbReference type="Proteomes" id="UP000017746">
    <property type="component" value="Chromosome"/>
</dbReference>
<dbReference type="InterPro" id="IPR022398">
    <property type="entry name" value="Peptidase_S8_His-AS"/>
</dbReference>
<dbReference type="KEGG" id="afs:AFR_09895"/>
<dbReference type="InterPro" id="IPR013783">
    <property type="entry name" value="Ig-like_fold"/>
</dbReference>
<dbReference type="SUPFAM" id="SSF52743">
    <property type="entry name" value="Subtilisin-like"/>
    <property type="match status" value="1"/>
</dbReference>
<name>U5VTE9_9ACTN</name>
<dbReference type="InterPro" id="IPR050131">
    <property type="entry name" value="Peptidase_S8_subtilisin-like"/>
</dbReference>
<dbReference type="OrthoDB" id="5167143at2"/>
<evidence type="ECO:0000259" key="9">
    <source>
        <dbReference type="Pfam" id="PF00082"/>
    </source>
</evidence>
<dbReference type="InterPro" id="IPR000209">
    <property type="entry name" value="Peptidase_S8/S53_dom"/>
</dbReference>
<evidence type="ECO:0000256" key="2">
    <source>
        <dbReference type="ARBA" id="ARBA00022670"/>
    </source>
</evidence>
<organism evidence="10 11">
    <name type="scientific">Actinoplanes friuliensis DSM 7358</name>
    <dbReference type="NCBI Taxonomy" id="1246995"/>
    <lineage>
        <taxon>Bacteria</taxon>
        <taxon>Bacillati</taxon>
        <taxon>Actinomycetota</taxon>
        <taxon>Actinomycetes</taxon>
        <taxon>Micromonosporales</taxon>
        <taxon>Micromonosporaceae</taxon>
        <taxon>Actinoplanes</taxon>
    </lineage>
</organism>
<keyword evidence="2 6" id="KW-0645">Protease</keyword>
<keyword evidence="3 6" id="KW-0378">Hydrolase</keyword>